<proteinExistence type="predicted"/>
<evidence type="ECO:0000313" key="2">
    <source>
        <dbReference type="EMBL" id="GAA4863328.1"/>
    </source>
</evidence>
<keyword evidence="1" id="KW-0472">Membrane</keyword>
<protein>
    <recommendedName>
        <fullName evidence="4">DUF423 domain-containing protein</fullName>
    </recommendedName>
</protein>
<dbReference type="EMBL" id="BAABJY010000002">
    <property type="protein sequence ID" value="GAA4863328.1"/>
    <property type="molecule type" value="Genomic_DNA"/>
</dbReference>
<keyword evidence="3" id="KW-1185">Reference proteome</keyword>
<feature type="transmembrane region" description="Helical" evidence="1">
    <location>
        <begin position="78"/>
        <end position="99"/>
    </location>
</feature>
<evidence type="ECO:0008006" key="4">
    <source>
        <dbReference type="Google" id="ProtNLM"/>
    </source>
</evidence>
<comment type="caution">
    <text evidence="2">The sequence shown here is derived from an EMBL/GenBank/DDBJ whole genome shotgun (WGS) entry which is preliminary data.</text>
</comment>
<reference evidence="3" key="1">
    <citation type="journal article" date="2019" name="Int. J. Syst. Evol. Microbiol.">
        <title>The Global Catalogue of Microorganisms (GCM) 10K type strain sequencing project: providing services to taxonomists for standard genome sequencing and annotation.</title>
        <authorList>
            <consortium name="The Broad Institute Genomics Platform"/>
            <consortium name="The Broad Institute Genome Sequencing Center for Infectious Disease"/>
            <person name="Wu L."/>
            <person name="Ma J."/>
        </authorList>
    </citation>
    <scope>NUCLEOTIDE SEQUENCE [LARGE SCALE GENOMIC DNA]</scope>
    <source>
        <strain evidence="3">JCM 18392</strain>
    </source>
</reference>
<dbReference type="Proteomes" id="UP001501323">
    <property type="component" value="Unassembled WGS sequence"/>
</dbReference>
<feature type="transmembrane region" description="Helical" evidence="1">
    <location>
        <begin position="105"/>
        <end position="126"/>
    </location>
</feature>
<keyword evidence="1" id="KW-0812">Transmembrane</keyword>
<feature type="transmembrane region" description="Helical" evidence="1">
    <location>
        <begin position="53"/>
        <end position="71"/>
    </location>
</feature>
<sequence>MCHAESVSRVPDPERREVARRALGSAGAAVAALSIALAAYAAHGAGDAQRDTLQLAAVLALVHGVALVVLAPRPGRRLGLLALGVLLLGTLLFAGSIALADLAGIAPRLAPVSGALLALGWLLHAIEAWRS</sequence>
<dbReference type="InterPro" id="IPR006696">
    <property type="entry name" value="DUF423"/>
</dbReference>
<evidence type="ECO:0000313" key="3">
    <source>
        <dbReference type="Proteomes" id="UP001501323"/>
    </source>
</evidence>
<accession>A0ABP9DZZ8</accession>
<evidence type="ECO:0000256" key="1">
    <source>
        <dbReference type="SAM" id="Phobius"/>
    </source>
</evidence>
<organism evidence="2 3">
    <name type="scientific">Luteimonas vadosa</name>
    <dbReference type="NCBI Taxonomy" id="1165507"/>
    <lineage>
        <taxon>Bacteria</taxon>
        <taxon>Pseudomonadati</taxon>
        <taxon>Pseudomonadota</taxon>
        <taxon>Gammaproteobacteria</taxon>
        <taxon>Lysobacterales</taxon>
        <taxon>Lysobacteraceae</taxon>
        <taxon>Luteimonas</taxon>
    </lineage>
</organism>
<name>A0ABP9DZZ8_9GAMM</name>
<dbReference type="Pfam" id="PF04241">
    <property type="entry name" value="DUF423"/>
    <property type="match status" value="1"/>
</dbReference>
<feature type="transmembrane region" description="Helical" evidence="1">
    <location>
        <begin position="21"/>
        <end position="41"/>
    </location>
</feature>
<gene>
    <name evidence="2" type="ORF">GCM10023332_14330</name>
</gene>
<keyword evidence="1" id="KW-1133">Transmembrane helix</keyword>